<dbReference type="InterPro" id="IPR029032">
    <property type="entry name" value="AhpD-like"/>
</dbReference>
<dbReference type="AlphaFoldDB" id="A0A7W0C8Y2"/>
<dbReference type="SUPFAM" id="SSF69118">
    <property type="entry name" value="AhpD-like"/>
    <property type="match status" value="1"/>
</dbReference>
<protein>
    <submittedName>
        <fullName evidence="2">AhpD family alkylhydroperoxidase</fullName>
    </submittedName>
</protein>
<dbReference type="InterPro" id="IPR003779">
    <property type="entry name" value="CMD-like"/>
</dbReference>
<evidence type="ECO:0000313" key="3">
    <source>
        <dbReference type="Proteomes" id="UP000525298"/>
    </source>
</evidence>
<name>A0A7W0C8Y2_9BACT</name>
<evidence type="ECO:0000259" key="1">
    <source>
        <dbReference type="Pfam" id="PF02627"/>
    </source>
</evidence>
<dbReference type="PANTHER" id="PTHR33930:SF2">
    <property type="entry name" value="BLR3452 PROTEIN"/>
    <property type="match status" value="1"/>
</dbReference>
<keyword evidence="2" id="KW-0560">Oxidoreductase</keyword>
<accession>A0A7W0C8Y2</accession>
<proteinExistence type="predicted"/>
<gene>
    <name evidence="2" type="ORF">HNR65_001682</name>
</gene>
<sequence length="104" mass="11347">MAEKKLPKNYQVMESEHPRLMKAVSELGQAAREEGPLDAKTVELIQMAAAAALRLEGAVHSHTRRALKEGASREEIHHALVVLTSTMGFPSVAAAMSWARDITD</sequence>
<dbReference type="GO" id="GO:0051920">
    <property type="term" value="F:peroxiredoxin activity"/>
    <property type="evidence" value="ECO:0007669"/>
    <property type="project" value="InterPro"/>
</dbReference>
<comment type="caution">
    <text evidence="2">The sequence shown here is derived from an EMBL/GenBank/DDBJ whole genome shotgun (WGS) entry which is preliminary data.</text>
</comment>
<dbReference type="EMBL" id="JACDUS010000004">
    <property type="protein sequence ID" value="MBA2881355.1"/>
    <property type="molecule type" value="Genomic_DNA"/>
</dbReference>
<keyword evidence="2" id="KW-0575">Peroxidase</keyword>
<organism evidence="2 3">
    <name type="scientific">Desulfosalsimonas propionicica</name>
    <dbReference type="NCBI Taxonomy" id="332175"/>
    <lineage>
        <taxon>Bacteria</taxon>
        <taxon>Pseudomonadati</taxon>
        <taxon>Thermodesulfobacteriota</taxon>
        <taxon>Desulfobacteria</taxon>
        <taxon>Desulfobacterales</taxon>
        <taxon>Desulfosalsimonadaceae</taxon>
        <taxon>Desulfosalsimonas</taxon>
    </lineage>
</organism>
<dbReference type="Proteomes" id="UP000525298">
    <property type="component" value="Unassembled WGS sequence"/>
</dbReference>
<keyword evidence="3" id="KW-1185">Reference proteome</keyword>
<reference evidence="2 3" key="1">
    <citation type="submission" date="2020-07" db="EMBL/GenBank/DDBJ databases">
        <title>Genomic Encyclopedia of Type Strains, Phase IV (KMG-IV): sequencing the most valuable type-strain genomes for metagenomic binning, comparative biology and taxonomic classification.</title>
        <authorList>
            <person name="Goeker M."/>
        </authorList>
    </citation>
    <scope>NUCLEOTIDE SEQUENCE [LARGE SCALE GENOMIC DNA]</scope>
    <source>
        <strain evidence="2 3">DSM 17721</strain>
    </source>
</reference>
<dbReference type="Gene3D" id="1.20.1290.10">
    <property type="entry name" value="AhpD-like"/>
    <property type="match status" value="1"/>
</dbReference>
<dbReference type="Pfam" id="PF02627">
    <property type="entry name" value="CMD"/>
    <property type="match status" value="1"/>
</dbReference>
<dbReference type="PANTHER" id="PTHR33930">
    <property type="entry name" value="ALKYL HYDROPEROXIDE REDUCTASE AHPD"/>
    <property type="match status" value="1"/>
</dbReference>
<dbReference type="RefSeq" id="WP_181551026.1">
    <property type="nucleotide sequence ID" value="NZ_JACDUS010000004.1"/>
</dbReference>
<feature type="domain" description="Carboxymuconolactone decarboxylase-like" evidence="1">
    <location>
        <begin position="18"/>
        <end position="101"/>
    </location>
</feature>
<evidence type="ECO:0000313" key="2">
    <source>
        <dbReference type="EMBL" id="MBA2881355.1"/>
    </source>
</evidence>